<dbReference type="GO" id="GO:0051015">
    <property type="term" value="F:actin filament binding"/>
    <property type="evidence" value="ECO:0007669"/>
    <property type="project" value="TreeGrafter"/>
</dbReference>
<dbReference type="CDD" id="cd11281">
    <property type="entry name" value="ADF_drebrin_like"/>
    <property type="match status" value="1"/>
</dbReference>
<evidence type="ECO:0000256" key="8">
    <source>
        <dbReference type="PROSITE-ProRule" id="PRU00192"/>
    </source>
</evidence>
<dbReference type="PRINTS" id="PR00452">
    <property type="entry name" value="SH3DOMAIN"/>
</dbReference>
<evidence type="ECO:0000256" key="5">
    <source>
        <dbReference type="ARBA" id="ARBA00023054"/>
    </source>
</evidence>
<comment type="subcellular location">
    <subcellularLocation>
        <location evidence="1">Cytoplasm</location>
        <location evidence="1">Cytoskeleton</location>
    </subcellularLocation>
</comment>
<dbReference type="FunFam" id="2.30.30.40:FF:000046">
    <property type="entry name" value="Drebrin-like protein isoform B"/>
    <property type="match status" value="1"/>
</dbReference>
<evidence type="ECO:0000259" key="11">
    <source>
        <dbReference type="PROSITE" id="PS51263"/>
    </source>
</evidence>
<proteinExistence type="inferred from homology"/>
<dbReference type="GO" id="GO:0045773">
    <property type="term" value="P:positive regulation of axon extension"/>
    <property type="evidence" value="ECO:0007669"/>
    <property type="project" value="TreeGrafter"/>
</dbReference>
<evidence type="ECO:0000259" key="10">
    <source>
        <dbReference type="PROSITE" id="PS50002"/>
    </source>
</evidence>
<dbReference type="PANTHER" id="PTHR10829">
    <property type="entry name" value="CORTACTIN AND DREBRIN"/>
    <property type="match status" value="1"/>
</dbReference>
<dbReference type="Gene3D" id="3.40.20.10">
    <property type="entry name" value="Severin"/>
    <property type="match status" value="1"/>
</dbReference>
<evidence type="ECO:0000256" key="9">
    <source>
        <dbReference type="SAM" id="MobiDB-lite"/>
    </source>
</evidence>
<keyword evidence="6" id="KW-0009">Actin-binding</keyword>
<feature type="domain" description="ADF-H" evidence="11">
    <location>
        <begin position="2"/>
        <end position="133"/>
    </location>
</feature>
<dbReference type="GO" id="GO:0045211">
    <property type="term" value="C:postsynaptic membrane"/>
    <property type="evidence" value="ECO:0007669"/>
    <property type="project" value="TreeGrafter"/>
</dbReference>
<dbReference type="GO" id="GO:0005884">
    <property type="term" value="C:actin filament"/>
    <property type="evidence" value="ECO:0007669"/>
    <property type="project" value="TreeGrafter"/>
</dbReference>
<evidence type="ECO:0000256" key="3">
    <source>
        <dbReference type="ARBA" id="ARBA00022443"/>
    </source>
</evidence>
<dbReference type="InterPro" id="IPR035717">
    <property type="entry name" value="Drebrin-like_SH3"/>
</dbReference>
<sequence>MAISFEKHRAQIVAAWKDVLDDKSSTNWSLYGYEGQTNELKVVGSGEGGVEELCEDLNSGKIMYAFVRIEDPKTGLKKFLLINWQGEGAPVLRKGTCANHIHDVAKLLSGAHLTINARNEDDIDLERLVKKLSAVSSTYSFKEPRGVQDEQKTPVGTNYTRVIPTKELNASVMQDFWKKEEEEEKRRIAAEKETKRQQLHKLEQEQRAREEKEHLEREKKVISTSKLQPAHVPIKTSPQPLSPEKTVAGNFTAGMTEAERMRQQRNQEARELIGSRVIAAKAIFTQNTSQGQLQTKLNTAPPAKPARTSIAQRINAFNQPQPVETEPRKPSPTPGKVALSKFEDVGAINNTQQQTELPQQQATAVHTITQRAPSPATVTVHTSTLTPTQVSIAPVVASAAAAAAAATGVAAVAVAPALATNALEEEQIEDVEAPVKPEITAIANNDDVPSAADDYAAENEEQYSTIKRSPHSKSNSLQSPETSSSNATDTAVYQDQDDEGDELEEEEEVRTKVSVTVQQPQSVKNGLSSTLDRNDLTDLVNEDDFICQESLGDVGLKARALYDYQAADESEITFDPGDLITHIDQIDEGWWQGLGPDGTYGLFPANYVEIIN</sequence>
<dbReference type="PROSITE" id="PS50002">
    <property type="entry name" value="SH3"/>
    <property type="match status" value="1"/>
</dbReference>
<gene>
    <name evidence="12" type="ORF">CCAP1982_LOCUS14496</name>
</gene>
<dbReference type="GO" id="GO:0030425">
    <property type="term" value="C:dendrite"/>
    <property type="evidence" value="ECO:0007669"/>
    <property type="project" value="TreeGrafter"/>
</dbReference>
<comment type="similarity">
    <text evidence="2">Belongs to the ABP1 family.</text>
</comment>
<dbReference type="AlphaFoldDB" id="A0A811V404"/>
<feature type="region of interest" description="Disordered" evidence="9">
    <location>
        <begin position="191"/>
        <end position="227"/>
    </location>
</feature>
<keyword evidence="13" id="KW-1185">Reference proteome</keyword>
<dbReference type="EMBL" id="CAJHJT010000034">
    <property type="protein sequence ID" value="CAD7006169.1"/>
    <property type="molecule type" value="Genomic_DNA"/>
</dbReference>
<dbReference type="PROSITE" id="PS51263">
    <property type="entry name" value="ADF_H"/>
    <property type="match status" value="1"/>
</dbReference>
<dbReference type="Pfam" id="PF14604">
    <property type="entry name" value="SH3_9"/>
    <property type="match status" value="1"/>
</dbReference>
<dbReference type="Gene3D" id="2.30.30.40">
    <property type="entry name" value="SH3 Domains"/>
    <property type="match status" value="1"/>
</dbReference>
<dbReference type="SUPFAM" id="SSF55753">
    <property type="entry name" value="Actin depolymerizing proteins"/>
    <property type="match status" value="1"/>
</dbReference>
<comment type="caution">
    <text evidence="12">The sequence shown here is derived from an EMBL/GenBank/DDBJ whole genome shotgun (WGS) entry which is preliminary data.</text>
</comment>
<dbReference type="GO" id="GO:0048812">
    <property type="term" value="P:neuron projection morphogenesis"/>
    <property type="evidence" value="ECO:0007669"/>
    <property type="project" value="TreeGrafter"/>
</dbReference>
<accession>A0A811V404</accession>
<dbReference type="GO" id="GO:0030864">
    <property type="term" value="C:cortical actin cytoskeleton"/>
    <property type="evidence" value="ECO:0007669"/>
    <property type="project" value="TreeGrafter"/>
</dbReference>
<evidence type="ECO:0000256" key="1">
    <source>
        <dbReference type="ARBA" id="ARBA00004245"/>
    </source>
</evidence>
<evidence type="ECO:0000256" key="7">
    <source>
        <dbReference type="ARBA" id="ARBA00023212"/>
    </source>
</evidence>
<evidence type="ECO:0000313" key="12">
    <source>
        <dbReference type="EMBL" id="CAD7006169.1"/>
    </source>
</evidence>
<evidence type="ECO:0000313" key="13">
    <source>
        <dbReference type="Proteomes" id="UP000606786"/>
    </source>
</evidence>
<dbReference type="GO" id="GO:0030833">
    <property type="term" value="P:regulation of actin filament polymerization"/>
    <property type="evidence" value="ECO:0007669"/>
    <property type="project" value="TreeGrafter"/>
</dbReference>
<dbReference type="InterPro" id="IPR029006">
    <property type="entry name" value="ADF-H/Gelsolin-like_dom_sf"/>
</dbReference>
<feature type="region of interest" description="Disordered" evidence="9">
    <location>
        <begin position="456"/>
        <end position="517"/>
    </location>
</feature>
<dbReference type="GO" id="GO:0030427">
    <property type="term" value="C:site of polarized growth"/>
    <property type="evidence" value="ECO:0007669"/>
    <property type="project" value="TreeGrafter"/>
</dbReference>
<protein>
    <submittedName>
        <fullName evidence="12">(Mediterranean fruit fly) hypothetical protein</fullName>
    </submittedName>
</protein>
<keyword evidence="3 8" id="KW-0728">SH3 domain</keyword>
<dbReference type="SMART" id="SM00326">
    <property type="entry name" value="SH3"/>
    <property type="match status" value="1"/>
</dbReference>
<name>A0A811V404_CERCA</name>
<dbReference type="InterPro" id="IPR036028">
    <property type="entry name" value="SH3-like_dom_sf"/>
</dbReference>
<evidence type="ECO:0000256" key="4">
    <source>
        <dbReference type="ARBA" id="ARBA00022490"/>
    </source>
</evidence>
<keyword evidence="7" id="KW-0206">Cytoskeleton</keyword>
<keyword evidence="5" id="KW-0175">Coiled coil</keyword>
<dbReference type="PANTHER" id="PTHR10829:SF25">
    <property type="entry name" value="DREBRIN-LIKE PROTEIN"/>
    <property type="match status" value="1"/>
</dbReference>
<dbReference type="InterPro" id="IPR002108">
    <property type="entry name" value="ADF-H"/>
</dbReference>
<feature type="domain" description="SH3" evidence="10">
    <location>
        <begin position="553"/>
        <end position="612"/>
    </location>
</feature>
<evidence type="ECO:0000256" key="6">
    <source>
        <dbReference type="ARBA" id="ARBA00023203"/>
    </source>
</evidence>
<keyword evidence="4" id="KW-0963">Cytoplasm</keyword>
<dbReference type="SUPFAM" id="SSF50044">
    <property type="entry name" value="SH3-domain"/>
    <property type="match status" value="1"/>
</dbReference>
<dbReference type="CDD" id="cd11960">
    <property type="entry name" value="SH3_Abp1_eu"/>
    <property type="match status" value="1"/>
</dbReference>
<organism evidence="12 13">
    <name type="scientific">Ceratitis capitata</name>
    <name type="common">Mediterranean fruit fly</name>
    <name type="synonym">Tephritis capitata</name>
    <dbReference type="NCBI Taxonomy" id="7213"/>
    <lineage>
        <taxon>Eukaryota</taxon>
        <taxon>Metazoa</taxon>
        <taxon>Ecdysozoa</taxon>
        <taxon>Arthropoda</taxon>
        <taxon>Hexapoda</taxon>
        <taxon>Insecta</taxon>
        <taxon>Pterygota</taxon>
        <taxon>Neoptera</taxon>
        <taxon>Endopterygota</taxon>
        <taxon>Diptera</taxon>
        <taxon>Brachycera</taxon>
        <taxon>Muscomorpha</taxon>
        <taxon>Tephritoidea</taxon>
        <taxon>Tephritidae</taxon>
        <taxon>Ceratitis</taxon>
        <taxon>Ceratitis</taxon>
    </lineage>
</organism>
<dbReference type="OrthoDB" id="5971719at2759"/>
<dbReference type="GO" id="GO:0030027">
    <property type="term" value="C:lamellipodium"/>
    <property type="evidence" value="ECO:0007669"/>
    <property type="project" value="TreeGrafter"/>
</dbReference>
<feature type="compositionally biased region" description="Acidic residues" evidence="9">
    <location>
        <begin position="495"/>
        <end position="508"/>
    </location>
</feature>
<feature type="compositionally biased region" description="Basic and acidic residues" evidence="9">
    <location>
        <begin position="191"/>
        <end position="221"/>
    </location>
</feature>
<feature type="compositionally biased region" description="Polar residues" evidence="9">
    <location>
        <begin position="462"/>
        <end position="493"/>
    </location>
</feature>
<dbReference type="FunFam" id="3.40.20.10:FF:000011">
    <property type="entry name" value="Drebrin-like protein B"/>
    <property type="match status" value="1"/>
</dbReference>
<dbReference type="Pfam" id="PF00241">
    <property type="entry name" value="Cofilin_ADF"/>
    <property type="match status" value="1"/>
</dbReference>
<dbReference type="Proteomes" id="UP000606786">
    <property type="component" value="Unassembled WGS sequence"/>
</dbReference>
<evidence type="ECO:0000256" key="2">
    <source>
        <dbReference type="ARBA" id="ARBA00011039"/>
    </source>
</evidence>
<dbReference type="GO" id="GO:0014069">
    <property type="term" value="C:postsynaptic density"/>
    <property type="evidence" value="ECO:0007669"/>
    <property type="project" value="TreeGrafter"/>
</dbReference>
<dbReference type="SMART" id="SM00102">
    <property type="entry name" value="ADF"/>
    <property type="match status" value="1"/>
</dbReference>
<dbReference type="InterPro" id="IPR001452">
    <property type="entry name" value="SH3_domain"/>
</dbReference>
<reference evidence="12" key="1">
    <citation type="submission" date="2020-11" db="EMBL/GenBank/DDBJ databases">
        <authorList>
            <person name="Whitehead M."/>
        </authorList>
    </citation>
    <scope>NUCLEOTIDE SEQUENCE</scope>
    <source>
        <strain evidence="12">EGII</strain>
    </source>
</reference>
<dbReference type="GO" id="GO:0098974">
    <property type="term" value="P:postsynaptic actin cytoskeleton organization"/>
    <property type="evidence" value="ECO:0007669"/>
    <property type="project" value="TreeGrafter"/>
</dbReference>